<dbReference type="InterPro" id="IPR024478">
    <property type="entry name" value="HlyB_4HB_MCP"/>
</dbReference>
<evidence type="ECO:0000313" key="11">
    <source>
        <dbReference type="Proteomes" id="UP000265848"/>
    </source>
</evidence>
<feature type="compositionally biased region" description="Low complexity" evidence="6">
    <location>
        <begin position="287"/>
        <end position="306"/>
    </location>
</feature>
<dbReference type="GO" id="GO:0004888">
    <property type="term" value="F:transmembrane signaling receptor activity"/>
    <property type="evidence" value="ECO:0007669"/>
    <property type="project" value="TreeGrafter"/>
</dbReference>
<evidence type="ECO:0000256" key="2">
    <source>
        <dbReference type="ARBA" id="ARBA00022500"/>
    </source>
</evidence>
<keyword evidence="5" id="KW-0175">Coiled coil</keyword>
<organism evidence="10 11">
    <name type="scientific">Pseudooceanicola sediminis</name>
    <dbReference type="NCBI Taxonomy" id="2211117"/>
    <lineage>
        <taxon>Bacteria</taxon>
        <taxon>Pseudomonadati</taxon>
        <taxon>Pseudomonadota</taxon>
        <taxon>Alphaproteobacteria</taxon>
        <taxon>Rhodobacterales</taxon>
        <taxon>Paracoccaceae</taxon>
        <taxon>Pseudooceanicola</taxon>
    </lineage>
</organism>
<evidence type="ECO:0000256" key="4">
    <source>
        <dbReference type="PROSITE-ProRule" id="PRU00284"/>
    </source>
</evidence>
<evidence type="ECO:0000256" key="5">
    <source>
        <dbReference type="SAM" id="Coils"/>
    </source>
</evidence>
<dbReference type="Pfam" id="PF00015">
    <property type="entry name" value="MCPsignal"/>
    <property type="match status" value="1"/>
</dbReference>
<name>A0A399J2A2_9RHOB</name>
<protein>
    <submittedName>
        <fullName evidence="10">HAMP domain-containing protein</fullName>
    </submittedName>
</protein>
<comment type="similarity">
    <text evidence="3">Belongs to the methyl-accepting chemotaxis (MCP) protein family.</text>
</comment>
<dbReference type="Proteomes" id="UP000265848">
    <property type="component" value="Unassembled WGS sequence"/>
</dbReference>
<keyword evidence="7" id="KW-1133">Transmembrane helix</keyword>
<gene>
    <name evidence="10" type="ORF">DL237_13840</name>
</gene>
<dbReference type="PROSITE" id="PS50885">
    <property type="entry name" value="HAMP"/>
    <property type="match status" value="1"/>
</dbReference>
<dbReference type="EMBL" id="QWJJ01000012">
    <property type="protein sequence ID" value="RII38022.1"/>
    <property type="molecule type" value="Genomic_DNA"/>
</dbReference>
<dbReference type="PANTHER" id="PTHR43531:SF11">
    <property type="entry name" value="METHYL-ACCEPTING CHEMOTAXIS PROTEIN 3"/>
    <property type="match status" value="1"/>
</dbReference>
<dbReference type="InterPro" id="IPR003660">
    <property type="entry name" value="HAMP_dom"/>
</dbReference>
<feature type="domain" description="Methyl-accepting transducer" evidence="8">
    <location>
        <begin position="265"/>
        <end position="480"/>
    </location>
</feature>
<dbReference type="RefSeq" id="WP_119399675.1">
    <property type="nucleotide sequence ID" value="NZ_QWJJ01000012.1"/>
</dbReference>
<reference evidence="10 11" key="1">
    <citation type="submission" date="2018-08" db="EMBL/GenBank/DDBJ databases">
        <title>Pseudooceanicola sediminis CY03 in the family Rhodobacteracea.</title>
        <authorList>
            <person name="Zhang Y.-J."/>
        </authorList>
    </citation>
    <scope>NUCLEOTIDE SEQUENCE [LARGE SCALE GENOMIC DNA]</scope>
    <source>
        <strain evidence="10 11">CY03</strain>
    </source>
</reference>
<keyword evidence="7" id="KW-0472">Membrane</keyword>
<dbReference type="InterPro" id="IPR004089">
    <property type="entry name" value="MCPsignal_dom"/>
</dbReference>
<dbReference type="Pfam" id="PF00672">
    <property type="entry name" value="HAMP"/>
    <property type="match status" value="1"/>
</dbReference>
<dbReference type="GO" id="GO:0007165">
    <property type="term" value="P:signal transduction"/>
    <property type="evidence" value="ECO:0007669"/>
    <property type="project" value="UniProtKB-KW"/>
</dbReference>
<keyword evidence="11" id="KW-1185">Reference proteome</keyword>
<dbReference type="SUPFAM" id="SSF58104">
    <property type="entry name" value="Methyl-accepting chemotaxis protein (MCP) signaling domain"/>
    <property type="match status" value="1"/>
</dbReference>
<evidence type="ECO:0000256" key="3">
    <source>
        <dbReference type="ARBA" id="ARBA00029447"/>
    </source>
</evidence>
<keyword evidence="2" id="KW-0145">Chemotaxis</keyword>
<dbReference type="GO" id="GO:0006935">
    <property type="term" value="P:chemotaxis"/>
    <property type="evidence" value="ECO:0007669"/>
    <property type="project" value="UniProtKB-KW"/>
</dbReference>
<dbReference type="PROSITE" id="PS50111">
    <property type="entry name" value="CHEMOTAXIS_TRANSDUC_2"/>
    <property type="match status" value="1"/>
</dbReference>
<feature type="compositionally biased region" description="Polar residues" evidence="6">
    <location>
        <begin position="307"/>
        <end position="323"/>
    </location>
</feature>
<feature type="compositionally biased region" description="Polar residues" evidence="6">
    <location>
        <begin position="277"/>
        <end position="286"/>
    </location>
</feature>
<evidence type="ECO:0000259" key="9">
    <source>
        <dbReference type="PROSITE" id="PS50885"/>
    </source>
</evidence>
<feature type="coiled-coil region" evidence="5">
    <location>
        <begin position="451"/>
        <end position="489"/>
    </location>
</feature>
<keyword evidence="7" id="KW-0812">Transmembrane</keyword>
<dbReference type="AlphaFoldDB" id="A0A399J2A2"/>
<comment type="caution">
    <text evidence="10">The sequence shown here is derived from an EMBL/GenBank/DDBJ whole genome shotgun (WGS) entry which is preliminary data.</text>
</comment>
<keyword evidence="4" id="KW-0807">Transducer</keyword>
<accession>A0A399J2A2</accession>
<dbReference type="OrthoDB" id="9765776at2"/>
<evidence type="ECO:0000256" key="7">
    <source>
        <dbReference type="SAM" id="Phobius"/>
    </source>
</evidence>
<feature type="transmembrane region" description="Helical" evidence="7">
    <location>
        <begin position="186"/>
        <end position="208"/>
    </location>
</feature>
<dbReference type="GO" id="GO:0005886">
    <property type="term" value="C:plasma membrane"/>
    <property type="evidence" value="ECO:0007669"/>
    <property type="project" value="TreeGrafter"/>
</dbReference>
<evidence type="ECO:0000256" key="1">
    <source>
        <dbReference type="ARBA" id="ARBA00004370"/>
    </source>
</evidence>
<sequence length="545" mass="58025">MRLSIKLKLAVIFTILLLGSTVTMLLALSNLSAMSDRMTAIVKLDAERLRLSEELTIEQLRLQRNLRNFILSETVAAREAIQEEMNASRRVHDQTLETLTDIASPQGLEKLMVYRAALARLNDVDERAQSLARDGNAVAAFRLATGEGKRSWQEMEASMADIVAGNRESMGNAEASSNERYDTARITLIALLIGTSIVGIVGAVWITVSISRGLQRGVALASKVANGDLIETVNLSGNDEVTDLLRALNGMVEKLRKVVGEVSLGTGNVASGAGEMASTSEELSQGATEQASSTEEASSSMEQMTSNIRQTADNASETENMAQKSAEDARVSGRAVAEAVAAMKTIAERILVVQEIARQTDLLALNAAVEAARAGEHGRGFAVVASEVRKLAERSQTAAGEISGLSADTVRAAEEAGRMLEGLVPDIERTAQLVSQISGASQELATGASQVNMAIQQLDKVTQENTSAAEEMSSTAEELAAQAETLRASIEFFRLAEGAASRATLPKVKGKASKKLRKPAGFDFDMDVNEDELDADFARAGSHAA</sequence>
<dbReference type="InterPro" id="IPR051310">
    <property type="entry name" value="MCP_chemotaxis"/>
</dbReference>
<proteinExistence type="inferred from homology"/>
<evidence type="ECO:0000256" key="6">
    <source>
        <dbReference type="SAM" id="MobiDB-lite"/>
    </source>
</evidence>
<dbReference type="CDD" id="cd06225">
    <property type="entry name" value="HAMP"/>
    <property type="match status" value="1"/>
</dbReference>
<dbReference type="SMART" id="SM00283">
    <property type="entry name" value="MA"/>
    <property type="match status" value="1"/>
</dbReference>
<dbReference type="FunFam" id="1.10.287.950:FF:000001">
    <property type="entry name" value="Methyl-accepting chemotaxis sensory transducer"/>
    <property type="match status" value="1"/>
</dbReference>
<feature type="region of interest" description="Disordered" evidence="6">
    <location>
        <begin position="270"/>
        <end position="330"/>
    </location>
</feature>
<dbReference type="PANTHER" id="PTHR43531">
    <property type="entry name" value="PROTEIN ICFG"/>
    <property type="match status" value="1"/>
</dbReference>
<feature type="domain" description="HAMP" evidence="9">
    <location>
        <begin position="208"/>
        <end position="260"/>
    </location>
</feature>
<comment type="subcellular location">
    <subcellularLocation>
        <location evidence="1">Membrane</location>
    </subcellularLocation>
</comment>
<dbReference type="SMART" id="SM00304">
    <property type="entry name" value="HAMP"/>
    <property type="match status" value="1"/>
</dbReference>
<evidence type="ECO:0000259" key="8">
    <source>
        <dbReference type="PROSITE" id="PS50111"/>
    </source>
</evidence>
<dbReference type="Gene3D" id="1.10.287.950">
    <property type="entry name" value="Methyl-accepting chemotaxis protein"/>
    <property type="match status" value="1"/>
</dbReference>
<dbReference type="Pfam" id="PF12729">
    <property type="entry name" value="4HB_MCP_1"/>
    <property type="match status" value="1"/>
</dbReference>
<evidence type="ECO:0000313" key="10">
    <source>
        <dbReference type="EMBL" id="RII38022.1"/>
    </source>
</evidence>